<accession>A0A8H5M9M0</accession>
<protein>
    <recommendedName>
        <fullName evidence="18">Cytochrome P450</fullName>
    </recommendedName>
</protein>
<evidence type="ECO:0000256" key="1">
    <source>
        <dbReference type="ARBA" id="ARBA00001971"/>
    </source>
</evidence>
<dbReference type="SUPFAM" id="SSF48264">
    <property type="entry name" value="Cytochrome P450"/>
    <property type="match status" value="1"/>
</dbReference>
<keyword evidence="17" id="KW-1185">Reference proteome</keyword>
<evidence type="ECO:0000256" key="11">
    <source>
        <dbReference type="ARBA" id="ARBA00023033"/>
    </source>
</evidence>
<dbReference type="Pfam" id="PF00067">
    <property type="entry name" value="p450"/>
    <property type="match status" value="1"/>
</dbReference>
<comment type="caution">
    <text evidence="16">The sequence shown here is derived from an EMBL/GenBank/DDBJ whole genome shotgun (WGS) entry which is preliminary data.</text>
</comment>
<proteinExistence type="inferred from homology"/>
<keyword evidence="7 14" id="KW-0479">Metal-binding</keyword>
<evidence type="ECO:0000256" key="13">
    <source>
        <dbReference type="ARBA" id="ARBA00023180"/>
    </source>
</evidence>
<evidence type="ECO:0000256" key="14">
    <source>
        <dbReference type="PIRSR" id="PIRSR602401-1"/>
    </source>
</evidence>
<dbReference type="GO" id="GO:0005506">
    <property type="term" value="F:iron ion binding"/>
    <property type="evidence" value="ECO:0007669"/>
    <property type="project" value="InterPro"/>
</dbReference>
<keyword evidence="9 15" id="KW-0560">Oxidoreductase</keyword>
<dbReference type="Gene3D" id="1.10.630.10">
    <property type="entry name" value="Cytochrome P450"/>
    <property type="match status" value="1"/>
</dbReference>
<dbReference type="PRINTS" id="PR00385">
    <property type="entry name" value="P450"/>
</dbReference>
<sequence>MVMHPDVQAKGQAEIDQLVGTDRLPTFEDRKFLPFVESIYREVGRLYPPLPLCISHASIGDDVYRDYIIPKGCIVIPNIWAMNRDPERYANPDAFRPERFLESPKGPFTSINDISAFGFGRRVCPGRYMADNTVWLTIASVLATLNLGKAKDEAGSEIEVSEEFTNAFFCHPKPYKCSIAPRSPSAKGLILAAEDA</sequence>
<dbReference type="PANTHER" id="PTHR46300">
    <property type="entry name" value="P450, PUTATIVE (EUROFUNG)-RELATED-RELATED"/>
    <property type="match status" value="1"/>
</dbReference>
<keyword evidence="6" id="KW-0812">Transmembrane</keyword>
<organism evidence="16 17">
    <name type="scientific">Collybiopsis confluens</name>
    <dbReference type="NCBI Taxonomy" id="2823264"/>
    <lineage>
        <taxon>Eukaryota</taxon>
        <taxon>Fungi</taxon>
        <taxon>Dikarya</taxon>
        <taxon>Basidiomycota</taxon>
        <taxon>Agaricomycotina</taxon>
        <taxon>Agaricomycetes</taxon>
        <taxon>Agaricomycetidae</taxon>
        <taxon>Agaricales</taxon>
        <taxon>Marasmiineae</taxon>
        <taxon>Omphalotaceae</taxon>
        <taxon>Collybiopsis</taxon>
    </lineage>
</organism>
<comment type="cofactor">
    <cofactor evidence="1 14">
        <name>heme</name>
        <dbReference type="ChEBI" id="CHEBI:30413"/>
    </cofactor>
</comment>
<dbReference type="InterPro" id="IPR002401">
    <property type="entry name" value="Cyt_P450_E_grp-I"/>
</dbReference>
<dbReference type="GO" id="GO:0016020">
    <property type="term" value="C:membrane"/>
    <property type="evidence" value="ECO:0007669"/>
    <property type="project" value="UniProtKB-SubCell"/>
</dbReference>
<comment type="similarity">
    <text evidence="4 15">Belongs to the cytochrome P450 family.</text>
</comment>
<evidence type="ECO:0008006" key="18">
    <source>
        <dbReference type="Google" id="ProtNLM"/>
    </source>
</evidence>
<evidence type="ECO:0000313" key="16">
    <source>
        <dbReference type="EMBL" id="KAF5385581.1"/>
    </source>
</evidence>
<keyword evidence="12" id="KW-0472">Membrane</keyword>
<name>A0A8H5M9M0_9AGAR</name>
<reference evidence="16 17" key="1">
    <citation type="journal article" date="2020" name="ISME J.">
        <title>Uncovering the hidden diversity of litter-decomposition mechanisms in mushroom-forming fungi.</title>
        <authorList>
            <person name="Floudas D."/>
            <person name="Bentzer J."/>
            <person name="Ahren D."/>
            <person name="Johansson T."/>
            <person name="Persson P."/>
            <person name="Tunlid A."/>
        </authorList>
    </citation>
    <scope>NUCLEOTIDE SEQUENCE [LARGE SCALE GENOMIC DNA]</scope>
    <source>
        <strain evidence="16 17">CBS 406.79</strain>
    </source>
</reference>
<evidence type="ECO:0000256" key="6">
    <source>
        <dbReference type="ARBA" id="ARBA00022692"/>
    </source>
</evidence>
<dbReference type="AlphaFoldDB" id="A0A8H5M9M0"/>
<dbReference type="PANTHER" id="PTHR46300:SF2">
    <property type="entry name" value="CYTOCHROME P450 MONOOXYGENASE ALNH-RELATED"/>
    <property type="match status" value="1"/>
</dbReference>
<evidence type="ECO:0000256" key="15">
    <source>
        <dbReference type="RuleBase" id="RU000461"/>
    </source>
</evidence>
<keyword evidence="8" id="KW-1133">Transmembrane helix</keyword>
<dbReference type="EMBL" id="JAACJN010000039">
    <property type="protein sequence ID" value="KAF5385581.1"/>
    <property type="molecule type" value="Genomic_DNA"/>
</dbReference>
<comment type="subcellular location">
    <subcellularLocation>
        <location evidence="2">Membrane</location>
        <topology evidence="2">Single-pass membrane protein</topology>
    </subcellularLocation>
</comment>
<evidence type="ECO:0000256" key="4">
    <source>
        <dbReference type="ARBA" id="ARBA00010617"/>
    </source>
</evidence>
<keyword evidence="11 15" id="KW-0503">Monooxygenase</keyword>
<dbReference type="GO" id="GO:0020037">
    <property type="term" value="F:heme binding"/>
    <property type="evidence" value="ECO:0007669"/>
    <property type="project" value="InterPro"/>
</dbReference>
<evidence type="ECO:0000256" key="5">
    <source>
        <dbReference type="ARBA" id="ARBA00022617"/>
    </source>
</evidence>
<evidence type="ECO:0000256" key="3">
    <source>
        <dbReference type="ARBA" id="ARBA00005179"/>
    </source>
</evidence>
<dbReference type="InterPro" id="IPR017972">
    <property type="entry name" value="Cyt_P450_CS"/>
</dbReference>
<evidence type="ECO:0000256" key="2">
    <source>
        <dbReference type="ARBA" id="ARBA00004167"/>
    </source>
</evidence>
<gene>
    <name evidence="16" type="ORF">D9757_006773</name>
</gene>
<keyword evidence="5 14" id="KW-0349">Heme</keyword>
<evidence type="ECO:0000256" key="7">
    <source>
        <dbReference type="ARBA" id="ARBA00022723"/>
    </source>
</evidence>
<keyword evidence="10 14" id="KW-0408">Iron</keyword>
<evidence type="ECO:0000256" key="12">
    <source>
        <dbReference type="ARBA" id="ARBA00023136"/>
    </source>
</evidence>
<evidence type="ECO:0000313" key="17">
    <source>
        <dbReference type="Proteomes" id="UP000518752"/>
    </source>
</evidence>
<evidence type="ECO:0000256" key="9">
    <source>
        <dbReference type="ARBA" id="ARBA00023002"/>
    </source>
</evidence>
<dbReference type="PROSITE" id="PS00086">
    <property type="entry name" value="CYTOCHROME_P450"/>
    <property type="match status" value="1"/>
</dbReference>
<dbReference type="InterPro" id="IPR001128">
    <property type="entry name" value="Cyt_P450"/>
</dbReference>
<dbReference type="InterPro" id="IPR036396">
    <property type="entry name" value="Cyt_P450_sf"/>
</dbReference>
<dbReference type="PRINTS" id="PR00463">
    <property type="entry name" value="EP450I"/>
</dbReference>
<keyword evidence="13" id="KW-0325">Glycoprotein</keyword>
<dbReference type="OrthoDB" id="3934656at2759"/>
<comment type="pathway">
    <text evidence="3">Secondary metabolite biosynthesis.</text>
</comment>
<feature type="binding site" description="axial binding residue" evidence="14">
    <location>
        <position position="124"/>
    </location>
    <ligand>
        <name>heme</name>
        <dbReference type="ChEBI" id="CHEBI:30413"/>
    </ligand>
    <ligandPart>
        <name>Fe</name>
        <dbReference type="ChEBI" id="CHEBI:18248"/>
    </ligandPart>
</feature>
<dbReference type="GO" id="GO:0004497">
    <property type="term" value="F:monooxygenase activity"/>
    <property type="evidence" value="ECO:0007669"/>
    <property type="project" value="UniProtKB-KW"/>
</dbReference>
<evidence type="ECO:0000256" key="8">
    <source>
        <dbReference type="ARBA" id="ARBA00022989"/>
    </source>
</evidence>
<evidence type="ECO:0000256" key="10">
    <source>
        <dbReference type="ARBA" id="ARBA00023004"/>
    </source>
</evidence>
<dbReference type="Proteomes" id="UP000518752">
    <property type="component" value="Unassembled WGS sequence"/>
</dbReference>
<dbReference type="InterPro" id="IPR050364">
    <property type="entry name" value="Cytochrome_P450_fung"/>
</dbReference>
<dbReference type="GO" id="GO:0016705">
    <property type="term" value="F:oxidoreductase activity, acting on paired donors, with incorporation or reduction of molecular oxygen"/>
    <property type="evidence" value="ECO:0007669"/>
    <property type="project" value="InterPro"/>
</dbReference>